<dbReference type="EMBL" id="KE504261">
    <property type="protein sequence ID" value="EPS93681.1"/>
    <property type="molecule type" value="Genomic_DNA"/>
</dbReference>
<dbReference type="Proteomes" id="UP000015241">
    <property type="component" value="Unassembled WGS sequence"/>
</dbReference>
<dbReference type="HOGENOM" id="CLU_2015317_0_0_1"/>
<gene>
    <name evidence="1" type="ORF">FOMPIDRAFT_92351</name>
</gene>
<proteinExistence type="predicted"/>
<dbReference type="OrthoDB" id="201153at2759"/>
<dbReference type="STRING" id="743788.S8DJG1"/>
<reference evidence="1 2" key="1">
    <citation type="journal article" date="2012" name="Science">
        <title>The Paleozoic origin of enzymatic lignin decomposition reconstructed from 31 fungal genomes.</title>
        <authorList>
            <person name="Floudas D."/>
            <person name="Binder M."/>
            <person name="Riley R."/>
            <person name="Barry K."/>
            <person name="Blanchette R.A."/>
            <person name="Henrissat B."/>
            <person name="Martinez A.T."/>
            <person name="Otillar R."/>
            <person name="Spatafora J.W."/>
            <person name="Yadav J.S."/>
            <person name="Aerts A."/>
            <person name="Benoit I."/>
            <person name="Boyd A."/>
            <person name="Carlson A."/>
            <person name="Copeland A."/>
            <person name="Coutinho P.M."/>
            <person name="de Vries R.P."/>
            <person name="Ferreira P."/>
            <person name="Findley K."/>
            <person name="Foster B."/>
            <person name="Gaskell J."/>
            <person name="Glotzer D."/>
            <person name="Gorecki P."/>
            <person name="Heitman J."/>
            <person name="Hesse C."/>
            <person name="Hori C."/>
            <person name="Igarashi K."/>
            <person name="Jurgens J.A."/>
            <person name="Kallen N."/>
            <person name="Kersten P."/>
            <person name="Kohler A."/>
            <person name="Kuees U."/>
            <person name="Kumar T.K.A."/>
            <person name="Kuo A."/>
            <person name="LaButti K."/>
            <person name="Larrondo L.F."/>
            <person name="Lindquist E."/>
            <person name="Ling A."/>
            <person name="Lombard V."/>
            <person name="Lucas S."/>
            <person name="Lundell T."/>
            <person name="Martin R."/>
            <person name="McLaughlin D.J."/>
            <person name="Morgenstern I."/>
            <person name="Morin E."/>
            <person name="Murat C."/>
            <person name="Nagy L.G."/>
            <person name="Nolan M."/>
            <person name="Ohm R.A."/>
            <person name="Patyshakuliyeva A."/>
            <person name="Rokas A."/>
            <person name="Ruiz-Duenas F.J."/>
            <person name="Sabat G."/>
            <person name="Salamov A."/>
            <person name="Samejima M."/>
            <person name="Schmutz J."/>
            <person name="Slot J.C."/>
            <person name="St John F."/>
            <person name="Stenlid J."/>
            <person name="Sun H."/>
            <person name="Sun S."/>
            <person name="Syed K."/>
            <person name="Tsang A."/>
            <person name="Wiebenga A."/>
            <person name="Young D."/>
            <person name="Pisabarro A."/>
            <person name="Eastwood D.C."/>
            <person name="Martin F."/>
            <person name="Cullen D."/>
            <person name="Grigoriev I.V."/>
            <person name="Hibbett D.S."/>
        </authorList>
    </citation>
    <scope>NUCLEOTIDE SEQUENCE</scope>
    <source>
        <strain evidence="2">FP-58527</strain>
    </source>
</reference>
<dbReference type="AlphaFoldDB" id="S8DJG1"/>
<organism evidence="1 2">
    <name type="scientific">Fomitopsis schrenkii</name>
    <name type="common">Brown rot fungus</name>
    <dbReference type="NCBI Taxonomy" id="2126942"/>
    <lineage>
        <taxon>Eukaryota</taxon>
        <taxon>Fungi</taxon>
        <taxon>Dikarya</taxon>
        <taxon>Basidiomycota</taxon>
        <taxon>Agaricomycotina</taxon>
        <taxon>Agaricomycetes</taxon>
        <taxon>Polyporales</taxon>
        <taxon>Fomitopsis</taxon>
    </lineage>
</organism>
<dbReference type="InParanoid" id="S8DJG1"/>
<protein>
    <submittedName>
        <fullName evidence="1">Uncharacterized protein</fullName>
    </submittedName>
</protein>
<sequence>MLHTVGRLLTRGLFLDSTIKCDEGGVWPGCGLRESVRGDGLSARRRVLQGAWVWNGSAERALGMEHVRGVSVGGGQEDHNYIATCIVDLCVKELCAFRLMQTYPNWTNCGTRARARCALSPIS</sequence>
<keyword evidence="2" id="KW-1185">Reference proteome</keyword>
<evidence type="ECO:0000313" key="1">
    <source>
        <dbReference type="EMBL" id="EPS93681.1"/>
    </source>
</evidence>
<accession>S8DJG1</accession>
<name>S8DJG1_FOMSC</name>
<evidence type="ECO:0000313" key="2">
    <source>
        <dbReference type="Proteomes" id="UP000015241"/>
    </source>
</evidence>